<comment type="caution">
    <text evidence="5">The sequence shown here is derived from an EMBL/GenBank/DDBJ whole genome shotgun (WGS) entry which is preliminary data.</text>
</comment>
<dbReference type="Pfam" id="PF00305">
    <property type="entry name" value="Lipoxygenase"/>
    <property type="match status" value="1"/>
</dbReference>
<sequence length="678" mass="71779">MRRREFLAAGTGLSALSVFPNLSKIASAASMPLTTTATVSVPTLPQKVSIIDAVTRRAAIASMQLQYVWTDQFPTLPGVPLSALLPTQELPTIEWLIGAISVGITIVANLLGAVATVGGQAVGAQLSSINSQLASARTTLAASQSLFVQAQTGSDATVNALLAGQLQTSLQALFTQLGTMGESALTVLTTALSSTSTTATRTPASYDALFTAISRPEIAGYLHDDAMFAYLRVGGPNPMLLTSISAIPTKFPITNAQYQAALNTTDTLSAALAGKRLFILDYVELGAMAPAGGTSKTLTGTGYVAAPIALFALLPGAATLSAVAIQCGQNPATNPIICRTAASSSQAYWAWQMAKTVVNTADFNYHEMFVHLGRTHLVSEAFCVATHRQLAPNHPLSVLLLPHYEGDIFINELAAAIIMSPDTFGDLILGGPIAAAQQAAARDRLAFDFYNQMPPVDFANRGVASSSVLPEYPYRDDALLIWQALLDWATNYIGVYYKSDADVVGDGELSAWVTEIASSGKILGFRPITSRSQLAQVVAMIMFTASAQHAAVNFPQSQFMVYQPVYSGVMNAPPPSGLSASQQNWNALLPNMVAAIAQMHFLYLLGSVHYRSLGNYQSANFAYLSTLTDPAITATGGPLSQYRAALTAIEAKINAANTTRSYPYPYLLPSRIPTSTNI</sequence>
<dbReference type="Gene3D" id="1.20.245.10">
    <property type="entry name" value="Lipoxygenase-1, Domain 5"/>
    <property type="match status" value="1"/>
</dbReference>
<dbReference type="SUPFAM" id="SSF48484">
    <property type="entry name" value="Lipoxigenase"/>
    <property type="match status" value="1"/>
</dbReference>
<dbReference type="EMBL" id="JABXXQ010000149">
    <property type="protein sequence ID" value="NVN30417.1"/>
    <property type="molecule type" value="Genomic_DNA"/>
</dbReference>
<dbReference type="EC" id="1.13.11.33" evidence="5"/>
<dbReference type="AlphaFoldDB" id="A0A839UT13"/>
<reference evidence="6 8" key="1">
    <citation type="submission" date="2020-06" db="EMBL/GenBank/DDBJ databases">
        <title>Description of novel acetic acid bacteria.</title>
        <authorList>
            <person name="Sombolestani A."/>
        </authorList>
    </citation>
    <scope>NUCLEOTIDE SEQUENCE [LARGE SCALE GENOMIC DNA]</scope>
    <source>
        <strain evidence="6 8">LMG 26838</strain>
    </source>
</reference>
<feature type="chain" id="PRO_5033940259" evidence="3">
    <location>
        <begin position="29"/>
        <end position="678"/>
    </location>
</feature>
<evidence type="ECO:0000313" key="8">
    <source>
        <dbReference type="Proteomes" id="UP000565205"/>
    </source>
</evidence>
<dbReference type="InterPro" id="IPR000907">
    <property type="entry name" value="LipOase"/>
</dbReference>
<evidence type="ECO:0000313" key="5">
    <source>
        <dbReference type="EMBL" id="MBB3172937.1"/>
    </source>
</evidence>
<reference evidence="5 7" key="2">
    <citation type="submission" date="2020-08" db="EMBL/GenBank/DDBJ databases">
        <title>Genomic Encyclopedia of Type Strains, Phase III (KMG-III): the genomes of soil and plant-associated and newly described type strains.</title>
        <authorList>
            <person name="Whitman W."/>
        </authorList>
    </citation>
    <scope>NUCLEOTIDE SEQUENCE [LARGE SCALE GENOMIC DNA]</scope>
    <source>
        <strain evidence="5 7">CECT 8088</strain>
    </source>
</reference>
<organism evidence="5 7">
    <name type="scientific">Endobacter medicaginis</name>
    <dbReference type="NCBI Taxonomy" id="1181271"/>
    <lineage>
        <taxon>Bacteria</taxon>
        <taxon>Pseudomonadati</taxon>
        <taxon>Pseudomonadota</taxon>
        <taxon>Alphaproteobacteria</taxon>
        <taxon>Acetobacterales</taxon>
        <taxon>Acetobacteraceae</taxon>
        <taxon>Endobacter</taxon>
    </lineage>
</organism>
<keyword evidence="7" id="KW-1185">Reference proteome</keyword>
<dbReference type="GO" id="GO:0046872">
    <property type="term" value="F:metal ion binding"/>
    <property type="evidence" value="ECO:0007669"/>
    <property type="project" value="UniProtKB-KW"/>
</dbReference>
<evidence type="ECO:0000259" key="4">
    <source>
        <dbReference type="PROSITE" id="PS51393"/>
    </source>
</evidence>
<dbReference type="Gene3D" id="3.10.450.60">
    <property type="match status" value="1"/>
</dbReference>
<gene>
    <name evidence="5" type="ORF">FHR90_000751</name>
    <name evidence="6" type="ORF">HUK83_08725</name>
</gene>
<dbReference type="InterPro" id="IPR036226">
    <property type="entry name" value="LipOase_C_sf"/>
</dbReference>
<dbReference type="RefSeq" id="WP_176623937.1">
    <property type="nucleotide sequence ID" value="NZ_JABXXQ010000149.1"/>
</dbReference>
<dbReference type="PROSITE" id="PS51393">
    <property type="entry name" value="LIPOXYGENASE_3"/>
    <property type="match status" value="1"/>
</dbReference>
<keyword evidence="1" id="KW-0479">Metal-binding</keyword>
<keyword evidence="3" id="KW-0732">Signal</keyword>
<evidence type="ECO:0000313" key="7">
    <source>
        <dbReference type="Proteomes" id="UP000557688"/>
    </source>
</evidence>
<protein>
    <submittedName>
        <fullName evidence="5">Arachidonate 15-lipoxygenase</fullName>
        <ecNumber evidence="5">1.13.11.33</ecNumber>
    </submittedName>
</protein>
<dbReference type="PRINTS" id="PR00087">
    <property type="entry name" value="LIPOXYGENASE"/>
</dbReference>
<dbReference type="EMBL" id="JACHXV010000002">
    <property type="protein sequence ID" value="MBB3172937.1"/>
    <property type="molecule type" value="Genomic_DNA"/>
</dbReference>
<dbReference type="Proteomes" id="UP000557688">
    <property type="component" value="Unassembled WGS sequence"/>
</dbReference>
<proteinExistence type="predicted"/>
<evidence type="ECO:0000313" key="6">
    <source>
        <dbReference type="EMBL" id="NVN30417.1"/>
    </source>
</evidence>
<evidence type="ECO:0000256" key="1">
    <source>
        <dbReference type="ARBA" id="ARBA00022723"/>
    </source>
</evidence>
<feature type="signal peptide" evidence="3">
    <location>
        <begin position="1"/>
        <end position="28"/>
    </location>
</feature>
<dbReference type="GO" id="GO:0034440">
    <property type="term" value="P:lipid oxidation"/>
    <property type="evidence" value="ECO:0007669"/>
    <property type="project" value="InterPro"/>
</dbReference>
<dbReference type="InterPro" id="IPR013819">
    <property type="entry name" value="LipOase_C"/>
</dbReference>
<name>A0A839UT13_9PROT</name>
<evidence type="ECO:0000256" key="3">
    <source>
        <dbReference type="SAM" id="SignalP"/>
    </source>
</evidence>
<dbReference type="GO" id="GO:0050473">
    <property type="term" value="F:arachidonate 15-lipoxygenase activity"/>
    <property type="evidence" value="ECO:0007669"/>
    <property type="project" value="UniProtKB-EC"/>
</dbReference>
<keyword evidence="2 5" id="KW-0560">Oxidoreductase</keyword>
<dbReference type="PANTHER" id="PTHR11771">
    <property type="entry name" value="LIPOXYGENASE"/>
    <property type="match status" value="1"/>
</dbReference>
<feature type="domain" description="Lipoxygenase" evidence="4">
    <location>
        <begin position="223"/>
        <end position="678"/>
    </location>
</feature>
<dbReference type="Proteomes" id="UP000565205">
    <property type="component" value="Unassembled WGS sequence"/>
</dbReference>
<evidence type="ECO:0000256" key="2">
    <source>
        <dbReference type="ARBA" id="ARBA00023002"/>
    </source>
</evidence>
<accession>A0A839UT13</accession>